<keyword evidence="4 5" id="KW-0067">ATP-binding</keyword>
<protein>
    <recommendedName>
        <fullName evidence="7">Protein kinase domain-containing protein</fullName>
    </recommendedName>
</protein>
<evidence type="ECO:0000259" key="7">
    <source>
        <dbReference type="PROSITE" id="PS50011"/>
    </source>
</evidence>
<dbReference type="InterPro" id="IPR017441">
    <property type="entry name" value="Protein_kinase_ATP_BS"/>
</dbReference>
<dbReference type="AlphaFoldDB" id="A0AAE0FIL4"/>
<dbReference type="PROSITE" id="PS00107">
    <property type="entry name" value="PROTEIN_KINASE_ATP"/>
    <property type="match status" value="1"/>
</dbReference>
<dbReference type="SMART" id="SM00220">
    <property type="entry name" value="S_TKc"/>
    <property type="match status" value="1"/>
</dbReference>
<dbReference type="Gene3D" id="1.10.510.10">
    <property type="entry name" value="Transferase(Phosphotransferase) domain 1"/>
    <property type="match status" value="1"/>
</dbReference>
<dbReference type="PANTHER" id="PTHR44329:SF298">
    <property type="entry name" value="MIXED LINEAGE KINASE DOMAIN-LIKE PROTEIN"/>
    <property type="match status" value="1"/>
</dbReference>
<feature type="region of interest" description="Disordered" evidence="6">
    <location>
        <begin position="530"/>
        <end position="559"/>
    </location>
</feature>
<evidence type="ECO:0000256" key="3">
    <source>
        <dbReference type="ARBA" id="ARBA00022777"/>
    </source>
</evidence>
<dbReference type="GO" id="GO:0005524">
    <property type="term" value="F:ATP binding"/>
    <property type="evidence" value="ECO:0007669"/>
    <property type="project" value="UniProtKB-UniRule"/>
</dbReference>
<reference evidence="8 9" key="1">
    <citation type="journal article" date="2015" name="Genome Biol. Evol.">
        <title>Comparative Genomics of a Bacterivorous Green Alga Reveals Evolutionary Causalities and Consequences of Phago-Mixotrophic Mode of Nutrition.</title>
        <authorList>
            <person name="Burns J.A."/>
            <person name="Paasch A."/>
            <person name="Narechania A."/>
            <person name="Kim E."/>
        </authorList>
    </citation>
    <scope>NUCLEOTIDE SEQUENCE [LARGE SCALE GENOMIC DNA]</scope>
    <source>
        <strain evidence="8 9">PLY_AMNH</strain>
    </source>
</reference>
<organism evidence="8 9">
    <name type="scientific">Cymbomonas tetramitiformis</name>
    <dbReference type="NCBI Taxonomy" id="36881"/>
    <lineage>
        <taxon>Eukaryota</taxon>
        <taxon>Viridiplantae</taxon>
        <taxon>Chlorophyta</taxon>
        <taxon>Pyramimonadophyceae</taxon>
        <taxon>Pyramimonadales</taxon>
        <taxon>Pyramimonadaceae</taxon>
        <taxon>Cymbomonas</taxon>
    </lineage>
</organism>
<feature type="domain" description="Protein kinase" evidence="7">
    <location>
        <begin position="871"/>
        <end position="1106"/>
    </location>
</feature>
<dbReference type="Proteomes" id="UP001190700">
    <property type="component" value="Unassembled WGS sequence"/>
</dbReference>
<dbReference type="GO" id="GO:0097527">
    <property type="term" value="P:necroptotic signaling pathway"/>
    <property type="evidence" value="ECO:0007669"/>
    <property type="project" value="TreeGrafter"/>
</dbReference>
<feature type="region of interest" description="Disordered" evidence="6">
    <location>
        <begin position="699"/>
        <end position="854"/>
    </location>
</feature>
<evidence type="ECO:0000256" key="5">
    <source>
        <dbReference type="PROSITE-ProRule" id="PRU10141"/>
    </source>
</evidence>
<gene>
    <name evidence="8" type="ORF">CYMTET_30868</name>
</gene>
<dbReference type="SUPFAM" id="SSF56112">
    <property type="entry name" value="Protein kinase-like (PK-like)"/>
    <property type="match status" value="1"/>
</dbReference>
<dbReference type="PROSITE" id="PS50011">
    <property type="entry name" value="PROTEIN_KINASE_DOM"/>
    <property type="match status" value="1"/>
</dbReference>
<feature type="compositionally biased region" description="Low complexity" evidence="6">
    <location>
        <begin position="532"/>
        <end position="559"/>
    </location>
</feature>
<keyword evidence="1" id="KW-0808">Transferase</keyword>
<keyword evidence="2 5" id="KW-0547">Nucleotide-binding</keyword>
<evidence type="ECO:0000256" key="6">
    <source>
        <dbReference type="SAM" id="MobiDB-lite"/>
    </source>
</evidence>
<evidence type="ECO:0000313" key="8">
    <source>
        <dbReference type="EMBL" id="KAK3260160.1"/>
    </source>
</evidence>
<proteinExistence type="predicted"/>
<keyword evidence="9" id="KW-1185">Reference proteome</keyword>
<dbReference type="EMBL" id="LGRX02018098">
    <property type="protein sequence ID" value="KAK3260160.1"/>
    <property type="molecule type" value="Genomic_DNA"/>
</dbReference>
<dbReference type="InterPro" id="IPR051681">
    <property type="entry name" value="Ser/Thr_Kinases-Pseudokinases"/>
</dbReference>
<feature type="compositionally biased region" description="Low complexity" evidence="6">
    <location>
        <begin position="713"/>
        <end position="723"/>
    </location>
</feature>
<evidence type="ECO:0000256" key="4">
    <source>
        <dbReference type="ARBA" id="ARBA00022840"/>
    </source>
</evidence>
<evidence type="ECO:0000313" key="9">
    <source>
        <dbReference type="Proteomes" id="UP001190700"/>
    </source>
</evidence>
<feature type="compositionally biased region" description="Pro residues" evidence="6">
    <location>
        <begin position="832"/>
        <end position="841"/>
    </location>
</feature>
<accession>A0AAE0FIL4</accession>
<dbReference type="InterPro" id="IPR008271">
    <property type="entry name" value="Ser/Thr_kinase_AS"/>
</dbReference>
<feature type="compositionally biased region" description="Basic and acidic residues" evidence="6">
    <location>
        <begin position="784"/>
        <end position="807"/>
    </location>
</feature>
<dbReference type="PROSITE" id="PS00108">
    <property type="entry name" value="PROTEIN_KINASE_ST"/>
    <property type="match status" value="1"/>
</dbReference>
<dbReference type="PANTHER" id="PTHR44329">
    <property type="entry name" value="SERINE/THREONINE-PROTEIN KINASE TNNI3K-RELATED"/>
    <property type="match status" value="1"/>
</dbReference>
<dbReference type="InterPro" id="IPR000719">
    <property type="entry name" value="Prot_kinase_dom"/>
</dbReference>
<feature type="binding site" evidence="5">
    <location>
        <position position="900"/>
    </location>
    <ligand>
        <name>ATP</name>
        <dbReference type="ChEBI" id="CHEBI:30616"/>
    </ligand>
</feature>
<comment type="caution">
    <text evidence="8">The sequence shown here is derived from an EMBL/GenBank/DDBJ whole genome shotgun (WGS) entry which is preliminary data.</text>
</comment>
<dbReference type="GO" id="GO:0004672">
    <property type="term" value="F:protein kinase activity"/>
    <property type="evidence" value="ECO:0007669"/>
    <property type="project" value="InterPro"/>
</dbReference>
<evidence type="ECO:0000256" key="2">
    <source>
        <dbReference type="ARBA" id="ARBA00022741"/>
    </source>
</evidence>
<sequence length="1106" mass="117917">MTPGLLLYAQGDDSGSPSTLYVPSGVLPSAEHLAHLEHVAAELGSQGATKSAGGGPKGGVSLPGGPWSSAIGEFEDLLWLVAYVAKAPSSTNVDIVRKQLLQGVLEAAKNEVESAADDWLARVARRAFAGATEAGALAGAAAHEGVEHEGARAVAAALQIPLAELEAGAHELIEAVDTLANLKSNAASLLQEHKVAWRRIGQLCSPERAERAKMRFCSDGVHAEREHVLKNFVPTMARIGLDLQRPIQRLWEGERDVARLMAGVRQVSGGAEAEADAVEIMAGVVRYAEDRALDTDADVNDPDFKEEQAARALKNFDGLLKAVAEMAYARKEDGSWDDTWQTGRSSLEEILKDLEARGVLISKAVHSVLQGQKDIPTLTVGLDNVDTCMVHRLLEYCAATRSDAPRLGPLRNARTAAALKELAHARRNLHSNAEGFFTVNRPLMLRGARLCSEASAAEGSALCEGGLAAQRQHFLAQHADRWQRHGWQLKAPLQRLWNGERNIDRLLAGIDPNSAVVVRELFKLLAPRDLEAPPSASPSTNPSAPSAPSAPARPSRPAMDEASLVAEIAALAAAGDGAEAEQRREKLQTGALAALEGGALQLPVLLMWQGERSAGPLFEELPQESRARYLMKKVMAAVHSQEHQPNSPVPAVAPVAAFRQHPAVSFPVVGTPPHGFPSMGFSPWGIQAGIQAGWDPSYPRPYGAGLSQWDRMTPSSPATTPPRGTSPPPPLSGESQPTHSVAGHPHNAGISAVDHPQAPAPAQPAGSANSGSERSSKWLTPGDAGEKHPGSSDRDQPRQPVSEDQHTKLKLSALRSADPSAPSKRPEAEPGSNPPPAPPPEHAPKAPAAAPQPGELRMLEPDDLLTVLDAEGKAVLLGEGGSGKVYKAWFAHGNCHVAKKELVASGQASTADVELMMREARLMGQLRHEHLTPVIGVCAVRGHWCICSELMERGDLFKLIKAGDPEVRWAARGQGLALAAARGLKHLHERSPTVVHGDLKSPNIFVNDAWVGKIGDLGASKIKQHTYLSTCHMQVGPSAAARLLWARPIDFHVTKCSLRRAPLARGKVESSMRPIGPSPPDSPCAWSSCIQRVSLSRPLLEEPWGH</sequence>
<keyword evidence="3" id="KW-0418">Kinase</keyword>
<dbReference type="Pfam" id="PF00069">
    <property type="entry name" value="Pkinase"/>
    <property type="match status" value="1"/>
</dbReference>
<evidence type="ECO:0000256" key="1">
    <source>
        <dbReference type="ARBA" id="ARBA00022679"/>
    </source>
</evidence>
<dbReference type="InterPro" id="IPR011009">
    <property type="entry name" value="Kinase-like_dom_sf"/>
</dbReference>
<name>A0AAE0FIL4_9CHLO</name>